<accession>A0ABR3WWS0</accession>
<reference evidence="2 3" key="1">
    <citation type="journal article" date="2024" name="IMA Fungus">
        <title>IMA Genome - F19 : A genome assembly and annotation guide to empower mycologists, including annotated draft genome sequences of Ceratocystis pirilliformis, Diaporthe australafricana, Fusarium ophioides, Paecilomyces lecythidis, and Sporothrix stenoceras.</title>
        <authorList>
            <person name="Aylward J."/>
            <person name="Wilson A.M."/>
            <person name="Visagie C.M."/>
            <person name="Spraker J."/>
            <person name="Barnes I."/>
            <person name="Buitendag C."/>
            <person name="Ceriani C."/>
            <person name="Del Mar Angel L."/>
            <person name="du Plessis D."/>
            <person name="Fuchs T."/>
            <person name="Gasser K."/>
            <person name="Kramer D."/>
            <person name="Li W."/>
            <person name="Munsamy K."/>
            <person name="Piso A."/>
            <person name="Price J.L."/>
            <person name="Sonnekus B."/>
            <person name="Thomas C."/>
            <person name="van der Nest A."/>
            <person name="van Dijk A."/>
            <person name="van Heerden A."/>
            <person name="van Vuuren N."/>
            <person name="Yilmaz N."/>
            <person name="Duong T.A."/>
            <person name="van der Merwe N.A."/>
            <person name="Wingfield M.J."/>
            <person name="Wingfield B.D."/>
        </authorList>
    </citation>
    <scope>NUCLEOTIDE SEQUENCE [LARGE SCALE GENOMIC DNA]</scope>
    <source>
        <strain evidence="2 3">CMW 18167</strain>
    </source>
</reference>
<evidence type="ECO:0000256" key="1">
    <source>
        <dbReference type="SAM" id="MobiDB-lite"/>
    </source>
</evidence>
<feature type="compositionally biased region" description="Low complexity" evidence="1">
    <location>
        <begin position="459"/>
        <end position="473"/>
    </location>
</feature>
<evidence type="ECO:0000313" key="3">
    <source>
        <dbReference type="Proteomes" id="UP001583193"/>
    </source>
</evidence>
<sequence length="497" mass="54530">MEALGAASAVVGIADVGIQTSLRLIAFAGQVKTAPSAISGVAEDISLTSNILQQLGELMRQKIPPGEGKGSGQEYSHERESGNSLFSESGLNTAQALGDRCKGLFAEVDQELRKASKQISSRGLNEGEKIKLSTTERLKWPFLQPRIKEIRGELGETKQSLMMLLQVTMLAYSRAVAQSGNSHSTHDSKIIVITPDEQISLIRSIVAAQKAKAAGKGDSNIVFLTGNPDDEDSRDPPPEYTHPSFGVTPGPAYEDPDYHSGNNSDHGRSPSPSPHSYDGNTPVMVEDLSAWEIQPHASVVGKSLEIYHTATIVPLEQSVIQNQLARWQTNDTSDPWSQWSSLTQSERDAFLSGTQASGTTQEEILYIDFRGPTERILDTPLVEERKVRIVSKRTRLMQRPDLALRSRNDLMRPETEYRESETLAVPISITPETRTLPIDTRTTPMTEIVDMPCEEMPCEEAAPLEETPAPQEPSGEEEAEKIVNNLIATYTTIRGNQ</sequence>
<name>A0ABR3WWS0_9EURO</name>
<proteinExistence type="predicted"/>
<organism evidence="2 3">
    <name type="scientific">Paecilomyces lecythidis</name>
    <dbReference type="NCBI Taxonomy" id="3004212"/>
    <lineage>
        <taxon>Eukaryota</taxon>
        <taxon>Fungi</taxon>
        <taxon>Dikarya</taxon>
        <taxon>Ascomycota</taxon>
        <taxon>Pezizomycotina</taxon>
        <taxon>Eurotiomycetes</taxon>
        <taxon>Eurotiomycetidae</taxon>
        <taxon>Eurotiales</taxon>
        <taxon>Thermoascaceae</taxon>
        <taxon>Paecilomyces</taxon>
    </lineage>
</organism>
<dbReference type="PANTHER" id="PTHR36167:SF3">
    <property type="entry name" value="C2H2 FINGER DOMAIN TRANSCRIPTION FACTOR (EUROFUNG)-RELATED"/>
    <property type="match status" value="1"/>
</dbReference>
<feature type="region of interest" description="Disordered" evidence="1">
    <location>
        <begin position="219"/>
        <end position="281"/>
    </location>
</feature>
<protein>
    <recommendedName>
        <fullName evidence="4">Fungal N-terminal domain-containing protein</fullName>
    </recommendedName>
</protein>
<dbReference type="Proteomes" id="UP001583193">
    <property type="component" value="Unassembled WGS sequence"/>
</dbReference>
<feature type="region of interest" description="Disordered" evidence="1">
    <location>
        <begin position="457"/>
        <end position="478"/>
    </location>
</feature>
<evidence type="ECO:0008006" key="4">
    <source>
        <dbReference type="Google" id="ProtNLM"/>
    </source>
</evidence>
<feature type="region of interest" description="Disordered" evidence="1">
    <location>
        <begin position="62"/>
        <end position="86"/>
    </location>
</feature>
<dbReference type="InterPro" id="IPR039327">
    <property type="entry name" value="CON7-like"/>
</dbReference>
<comment type="caution">
    <text evidence="2">The sequence shown here is derived from an EMBL/GenBank/DDBJ whole genome shotgun (WGS) entry which is preliminary data.</text>
</comment>
<dbReference type="PANTHER" id="PTHR36167">
    <property type="entry name" value="C2H2 FINGER DOMAIN TRANSCRIPTION FACTOR (EUROFUNG)-RELATED"/>
    <property type="match status" value="1"/>
</dbReference>
<keyword evidence="3" id="KW-1185">Reference proteome</keyword>
<gene>
    <name evidence="2" type="ORF">Plec18167_008410</name>
</gene>
<dbReference type="EMBL" id="JAVDPF010000041">
    <property type="protein sequence ID" value="KAL1867944.1"/>
    <property type="molecule type" value="Genomic_DNA"/>
</dbReference>
<evidence type="ECO:0000313" key="2">
    <source>
        <dbReference type="EMBL" id="KAL1867944.1"/>
    </source>
</evidence>